<evidence type="ECO:0000256" key="1">
    <source>
        <dbReference type="SAM" id="Phobius"/>
    </source>
</evidence>
<evidence type="ECO:0000313" key="3">
    <source>
        <dbReference type="Proteomes" id="UP000612456"/>
    </source>
</evidence>
<organism evidence="2 3">
    <name type="scientific">Paenibacillus nasutitermitis</name>
    <dbReference type="NCBI Taxonomy" id="1652958"/>
    <lineage>
        <taxon>Bacteria</taxon>
        <taxon>Bacillati</taxon>
        <taxon>Bacillota</taxon>
        <taxon>Bacilli</taxon>
        <taxon>Bacillales</taxon>
        <taxon>Paenibacillaceae</taxon>
        <taxon>Paenibacillus</taxon>
    </lineage>
</organism>
<keyword evidence="1" id="KW-0812">Transmembrane</keyword>
<proteinExistence type="predicted"/>
<feature type="transmembrane region" description="Helical" evidence="1">
    <location>
        <begin position="50"/>
        <end position="69"/>
    </location>
</feature>
<keyword evidence="3" id="KW-1185">Reference proteome</keyword>
<dbReference type="Proteomes" id="UP000612456">
    <property type="component" value="Unassembled WGS sequence"/>
</dbReference>
<gene>
    <name evidence="2" type="ORF">GCM10010911_15490</name>
</gene>
<dbReference type="AlphaFoldDB" id="A0A916YT02"/>
<feature type="transmembrane region" description="Helical" evidence="1">
    <location>
        <begin position="21"/>
        <end position="44"/>
    </location>
</feature>
<keyword evidence="1" id="KW-1133">Transmembrane helix</keyword>
<accession>A0A916YT02</accession>
<dbReference type="RefSeq" id="WP_188990653.1">
    <property type="nucleotide sequence ID" value="NZ_BMHP01000001.1"/>
</dbReference>
<protein>
    <submittedName>
        <fullName evidence="2">Uncharacterized protein</fullName>
    </submittedName>
</protein>
<comment type="caution">
    <text evidence="2">The sequence shown here is derived from an EMBL/GenBank/DDBJ whole genome shotgun (WGS) entry which is preliminary data.</text>
</comment>
<reference evidence="2" key="1">
    <citation type="journal article" date="2014" name="Int. J. Syst. Evol. Microbiol.">
        <title>Complete genome sequence of Corynebacterium casei LMG S-19264T (=DSM 44701T), isolated from a smear-ripened cheese.</title>
        <authorList>
            <consortium name="US DOE Joint Genome Institute (JGI-PGF)"/>
            <person name="Walter F."/>
            <person name="Albersmeier A."/>
            <person name="Kalinowski J."/>
            <person name="Ruckert C."/>
        </authorList>
    </citation>
    <scope>NUCLEOTIDE SEQUENCE</scope>
    <source>
        <strain evidence="2">CGMCC 1.15178</strain>
    </source>
</reference>
<sequence>MSTKTAVVERQTAQEGKSLFLAMHIASWVALCAGVVLCLVNISHFSDSNMLLMLGIGFLVGSVFTYTIGTAMNLVHKRKSETENDY</sequence>
<dbReference type="EMBL" id="BMHP01000001">
    <property type="protein sequence ID" value="GGD58577.1"/>
    <property type="molecule type" value="Genomic_DNA"/>
</dbReference>
<reference evidence="2" key="2">
    <citation type="submission" date="2020-09" db="EMBL/GenBank/DDBJ databases">
        <authorList>
            <person name="Sun Q."/>
            <person name="Zhou Y."/>
        </authorList>
    </citation>
    <scope>NUCLEOTIDE SEQUENCE</scope>
    <source>
        <strain evidence="2">CGMCC 1.15178</strain>
    </source>
</reference>
<keyword evidence="1" id="KW-0472">Membrane</keyword>
<name>A0A916YT02_9BACL</name>
<evidence type="ECO:0000313" key="2">
    <source>
        <dbReference type="EMBL" id="GGD58577.1"/>
    </source>
</evidence>